<keyword evidence="3" id="KW-1185">Reference proteome</keyword>
<proteinExistence type="predicted"/>
<gene>
    <name evidence="2" type="ORF">elemo63D_phanotate84</name>
</gene>
<evidence type="ECO:0000313" key="3">
    <source>
        <dbReference type="Proteomes" id="UP000514424"/>
    </source>
</evidence>
<protein>
    <submittedName>
        <fullName evidence="2">Structural protein</fullName>
    </submittedName>
</protein>
<evidence type="ECO:0000259" key="1">
    <source>
        <dbReference type="Pfam" id="PF25729"/>
    </source>
</evidence>
<dbReference type="InterPro" id="IPR057888">
    <property type="entry name" value="crAss_MUZ_C"/>
</dbReference>
<dbReference type="Proteomes" id="UP000514424">
    <property type="component" value="Segment"/>
</dbReference>
<accession>A0A7D7IMT8</accession>
<dbReference type="Pfam" id="PF25729">
    <property type="entry name" value="crAss_MUZ_C"/>
    <property type="match status" value="1"/>
</dbReference>
<name>A0A7D7IMT8_9CAUD</name>
<organism evidence="2 3">
    <name type="scientific">Flavobacterium phage vB_FspP_elemoF_6-3D</name>
    <dbReference type="NCBI Taxonomy" id="2743826"/>
    <lineage>
        <taxon>Viruses</taxon>
        <taxon>Duplodnaviria</taxon>
        <taxon>Heunggongvirae</taxon>
        <taxon>Uroviricota</taxon>
        <taxon>Caudoviricetes</taxon>
        <taxon>Elemovirus</taxon>
        <taxon>Elemovirus elemoF</taxon>
    </lineage>
</organism>
<evidence type="ECO:0000313" key="2">
    <source>
        <dbReference type="EMBL" id="QMP85247.1"/>
    </source>
</evidence>
<reference evidence="3" key="1">
    <citation type="submission" date="2020-05" db="EMBL/GenBank/DDBJ databases">
        <title>Genomics and ecology of novel Flavobacterium phages from the Baltic Sea.</title>
        <authorList>
            <person name="Hoetzinger M."/>
            <person name="Nilsson E."/>
            <person name="Holmfeldt K."/>
        </authorList>
    </citation>
    <scope>NUCLEOTIDE SEQUENCE [LARGE SCALE GENOMIC DNA]</scope>
</reference>
<dbReference type="EMBL" id="MT497071">
    <property type="protein sequence ID" value="QMP85247.1"/>
    <property type="molecule type" value="Genomic_DNA"/>
</dbReference>
<feature type="domain" description="Crassvirus muzzle protein C-terminal" evidence="1">
    <location>
        <begin position="1302"/>
        <end position="1373"/>
    </location>
</feature>
<sequence length="1493" mass="168888">MAKIKNNFLKATVNKDFDERLTPNGQMTDAENVMVISEDNGGVGVLKNVKGNLKVTSLNIVNSETIGSIEDDAKNRAFYFVTSPSYDYVIQYNIIDNTTEIVLQSTHGTGVLNFDNEYRISHSDLFISVEGYDLLSWTDGLNPPRIINIERAKTYGIDGFTEDEVSVMKPSPIFAPIITLQSTITPELTNFLEDKFLQFAYRYKYEDGYYSAISSWSQVAFLPSSFALDYQTYENLGMVNLANTVNISFNCGNRHVIGIDLLFKESESSTVYIIDKFIKSEEGWNIPNQSITYNFYGNKIYGVLEESQYFRNFDNVPLKAKAQSAIGNRLVYGNITEGRDIPEPVKLNVDYLSSSLVIDEKEGIVSDVVKSITYSNVVDFEWGTEEGGSAPVDEIDYETNTIVVDRTNDFPSATKIDLILKVSPKGIYFGSTYSVYVKDGSTTLFSTTGVSGEENITYTMAISSGTIYNLKLYVVSDDGMIYDLDLEYNAYEEITMVPIPIVVKTYKSKYKYYAYDQLCYPKDGGYDSTLVGDTIIDYSASFDFTNFEFVAGTQMRFDFELQSSLVYEVKPEFTYFYNLTDSYADLNDFITNSGFVLDFEGTFSSAFYDPLNPNSKASNAGDIVSVQPFVTSVSGDILTITMPYVKYFVTEESTWQENKDDFYLINSLNFGLYSEDAFVSMHSNRNYTCDVIYLDDKGRKTTVISGGETSVYIPASESERVNLIRVTTASNPPSWAKYYKFAIKETKREYDTIYGNVVYEDGIYRWIQLVGENKSKIKEGDVLELKSDYSGPTEIPIQIKVLEVATQLKDFLPDNETSGGDPILESSGLYFKIKQGAFDINIDGDTFVTYEGFLSQRYIDDNNVYTSPLFGDFDDSAIPIFVPTPVKNGSQIRFFVRMYMFKNGAFDQKVEIVKFAEDDYDSIREWWEAEIADNQSWLNFVDDRLQDFGWDENKRFYVRSNRNGTQRSNVRLNVVFDVKFSSGTLIFENYKEEQLNAPYFESVETYNVVGGNHFSGNALAPNIHILKKTFNCFTFGNGCESNTIKDSFNGKRFYINSNPTSITEDIYRQVNRYADLTYSGVYQESTGVNKLNEFNLSLANYKDDLVKKYGSIIRLDSDQTDLLVIQEDKWSKVLYGKDLLYNTDATTNLSRIEDVLGQQVLYAGEYGISSHPESYDDYGTNAFCTDDKRGVVLGMNNSNGLSEISNSGMRDYFKTLFRDNEIVNVIGQYDAFFDIYIMNIKYKIKGKDYTYLPVKYDYVTWSYSPEVNGFLGRQSFDPDSMLRVNNEFLSFKGADVYKHNVGPYNNFYGTSSQSSFAFNFNEEPSTRKIFKNISIEGNSPWTVNMNTDMQNGYISYSDFVNKEGVYYSYIRGNDSLDLSTISVTGLGIVQSITGGDYFLSEVPSSVSVGDKIYITNGSLFGTVSAIGPDYITISPEPMLSFTVSVGDFILSAKSSSIETSGIRGYYMNTIFNLQSTGYTEVYAINSEVAKSFE</sequence>